<accession>A0A0E9SXZ8</accession>
<name>A0A0E9SXZ8_ANGAN</name>
<feature type="compositionally biased region" description="Polar residues" evidence="1">
    <location>
        <begin position="30"/>
        <end position="40"/>
    </location>
</feature>
<dbReference type="AlphaFoldDB" id="A0A0E9SXZ8"/>
<sequence>MASSWMVIGLLGAKNPLQGSPKNPPEEVQHQTTSTRVPGC</sequence>
<evidence type="ECO:0000256" key="1">
    <source>
        <dbReference type="SAM" id="MobiDB-lite"/>
    </source>
</evidence>
<reference evidence="2" key="2">
    <citation type="journal article" date="2015" name="Fish Shellfish Immunol.">
        <title>Early steps in the European eel (Anguilla anguilla)-Vibrio vulnificus interaction in the gills: Role of the RtxA13 toxin.</title>
        <authorList>
            <person name="Callol A."/>
            <person name="Pajuelo D."/>
            <person name="Ebbesson L."/>
            <person name="Teles M."/>
            <person name="MacKenzie S."/>
            <person name="Amaro C."/>
        </authorList>
    </citation>
    <scope>NUCLEOTIDE SEQUENCE</scope>
</reference>
<proteinExistence type="predicted"/>
<protein>
    <submittedName>
        <fullName evidence="2">Uncharacterized protein</fullName>
    </submittedName>
</protein>
<feature type="region of interest" description="Disordered" evidence="1">
    <location>
        <begin position="13"/>
        <end position="40"/>
    </location>
</feature>
<dbReference type="EMBL" id="GBXM01062440">
    <property type="protein sequence ID" value="JAH46137.1"/>
    <property type="molecule type" value="Transcribed_RNA"/>
</dbReference>
<evidence type="ECO:0000313" key="2">
    <source>
        <dbReference type="EMBL" id="JAH46137.1"/>
    </source>
</evidence>
<organism evidence="2">
    <name type="scientific">Anguilla anguilla</name>
    <name type="common">European freshwater eel</name>
    <name type="synonym">Muraena anguilla</name>
    <dbReference type="NCBI Taxonomy" id="7936"/>
    <lineage>
        <taxon>Eukaryota</taxon>
        <taxon>Metazoa</taxon>
        <taxon>Chordata</taxon>
        <taxon>Craniata</taxon>
        <taxon>Vertebrata</taxon>
        <taxon>Euteleostomi</taxon>
        <taxon>Actinopterygii</taxon>
        <taxon>Neopterygii</taxon>
        <taxon>Teleostei</taxon>
        <taxon>Anguilliformes</taxon>
        <taxon>Anguillidae</taxon>
        <taxon>Anguilla</taxon>
    </lineage>
</organism>
<reference evidence="2" key="1">
    <citation type="submission" date="2014-11" db="EMBL/GenBank/DDBJ databases">
        <authorList>
            <person name="Amaro Gonzalez C."/>
        </authorList>
    </citation>
    <scope>NUCLEOTIDE SEQUENCE</scope>
</reference>